<keyword evidence="3" id="KW-0963">Cytoplasm</keyword>
<comment type="similarity">
    <text evidence="1 3">Belongs to the UreD family.</text>
</comment>
<dbReference type="EMBL" id="OMOR01000001">
    <property type="protein sequence ID" value="SPH21233.1"/>
    <property type="molecule type" value="Genomic_DNA"/>
</dbReference>
<dbReference type="GO" id="GO:0005737">
    <property type="term" value="C:cytoplasm"/>
    <property type="evidence" value="ECO:0007669"/>
    <property type="project" value="UniProtKB-SubCell"/>
</dbReference>
<comment type="subunit">
    <text evidence="3">UreD, UreF and UreG form a complex that acts as a GTP-hydrolysis-dependent molecular chaperone, activating the urease apoprotein by helping to assemble the nickel containing metallocenter of UreC. The UreE protein probably delivers the nickel.</text>
</comment>
<evidence type="ECO:0000313" key="5">
    <source>
        <dbReference type="Proteomes" id="UP000244880"/>
    </source>
</evidence>
<evidence type="ECO:0000256" key="2">
    <source>
        <dbReference type="ARBA" id="ARBA00023186"/>
    </source>
</evidence>
<reference evidence="4 5" key="1">
    <citation type="submission" date="2018-03" db="EMBL/GenBank/DDBJ databases">
        <authorList>
            <person name="Keele B.F."/>
        </authorList>
    </citation>
    <scope>NUCLEOTIDE SEQUENCE [LARGE SCALE GENOMIC DNA]</scope>
    <source>
        <strain evidence="4 5">CECT 8599</strain>
    </source>
</reference>
<gene>
    <name evidence="3 4" type="primary">ureD</name>
    <name evidence="4" type="ORF">ASD8599_01983</name>
</gene>
<name>A0A2R8BDZ4_9RHOB</name>
<keyword evidence="3" id="KW-0996">Nickel insertion</keyword>
<dbReference type="InterPro" id="IPR002669">
    <property type="entry name" value="UreD"/>
</dbReference>
<keyword evidence="5" id="KW-1185">Reference proteome</keyword>
<dbReference type="HAMAP" id="MF_01384">
    <property type="entry name" value="UreD"/>
    <property type="match status" value="1"/>
</dbReference>
<dbReference type="Proteomes" id="UP000244880">
    <property type="component" value="Unassembled WGS sequence"/>
</dbReference>
<dbReference type="GO" id="GO:0016151">
    <property type="term" value="F:nickel cation binding"/>
    <property type="evidence" value="ECO:0007669"/>
    <property type="project" value="UniProtKB-UniRule"/>
</dbReference>
<evidence type="ECO:0000256" key="3">
    <source>
        <dbReference type="HAMAP-Rule" id="MF_01384"/>
    </source>
</evidence>
<evidence type="ECO:0000256" key="1">
    <source>
        <dbReference type="ARBA" id="ARBA00007177"/>
    </source>
</evidence>
<dbReference type="Pfam" id="PF01774">
    <property type="entry name" value="UreD"/>
    <property type="match status" value="1"/>
</dbReference>
<sequence>MISATCTHDGADLLKVSRLKDLRQEGSYRSIFPRPQNGNLEAVIINTAGGVTGGDRFATTVSAQQNARISVTTQAAERIYRATGPEPGQMKTNLSVAQDAQLFWLPQETILFEGCHLERSLDVDVHPSAKFLMLEPLVFGREASGEILRSGAIRDRVSITSEGCPIYLDRVQMDGDLATRLTHTAIAGGARAMASLVLVDSAAKDLLSGCRALLPQLGGASMLADNVLVMRLIAKDSFALRKVLAPILTFMTNNAVPKNWRL</sequence>
<comment type="subcellular location">
    <subcellularLocation>
        <location evidence="3">Cytoplasm</location>
    </subcellularLocation>
</comment>
<keyword evidence="2 3" id="KW-0143">Chaperone</keyword>
<protein>
    <recommendedName>
        <fullName evidence="3">Urease accessory protein UreD</fullName>
    </recommendedName>
</protein>
<dbReference type="AlphaFoldDB" id="A0A2R8BDZ4"/>
<dbReference type="PANTHER" id="PTHR33643:SF1">
    <property type="entry name" value="UREASE ACCESSORY PROTEIN D"/>
    <property type="match status" value="1"/>
</dbReference>
<comment type="function">
    <text evidence="3">Required for maturation of urease via the functional incorporation of the urease nickel metallocenter.</text>
</comment>
<organism evidence="4 5">
    <name type="scientific">Ascidiaceihabitans donghaensis</name>
    <dbReference type="NCBI Taxonomy" id="1510460"/>
    <lineage>
        <taxon>Bacteria</taxon>
        <taxon>Pseudomonadati</taxon>
        <taxon>Pseudomonadota</taxon>
        <taxon>Alphaproteobacteria</taxon>
        <taxon>Rhodobacterales</taxon>
        <taxon>Paracoccaceae</taxon>
        <taxon>Ascidiaceihabitans</taxon>
    </lineage>
</organism>
<evidence type="ECO:0000313" key="4">
    <source>
        <dbReference type="EMBL" id="SPH21233.1"/>
    </source>
</evidence>
<accession>A0A2R8BDZ4</accession>
<dbReference type="PANTHER" id="PTHR33643">
    <property type="entry name" value="UREASE ACCESSORY PROTEIN D"/>
    <property type="match status" value="1"/>
</dbReference>
<proteinExistence type="inferred from homology"/>